<dbReference type="Gene3D" id="1.20.58.2190">
    <property type="match status" value="1"/>
</dbReference>
<dbReference type="CDD" id="cd16119">
    <property type="entry name" value="UBX_UBXN6"/>
    <property type="match status" value="1"/>
</dbReference>
<dbReference type="PANTHER" id="PTHR23153">
    <property type="entry name" value="UBX-RELATED"/>
    <property type="match status" value="1"/>
</dbReference>
<evidence type="ECO:0000259" key="1">
    <source>
        <dbReference type="PROSITE" id="PS50033"/>
    </source>
</evidence>
<dbReference type="Gene3D" id="3.10.20.90">
    <property type="entry name" value="Phosphatidylinositol 3-kinase Catalytic Subunit, Chain A, domain 1"/>
    <property type="match status" value="1"/>
</dbReference>
<evidence type="ECO:0000313" key="3">
    <source>
        <dbReference type="Proteomes" id="UP001196413"/>
    </source>
</evidence>
<comment type="caution">
    <text evidence="2">The sequence shown here is derived from an EMBL/GenBank/DDBJ whole genome shotgun (WGS) entry which is preliminary data.</text>
</comment>
<dbReference type="InterPro" id="IPR018997">
    <property type="entry name" value="PUB_domain"/>
</dbReference>
<dbReference type="PANTHER" id="PTHR23153:SF38">
    <property type="entry name" value="UBX DOMAIN-CONTAINING PROTEIN 6"/>
    <property type="match status" value="1"/>
</dbReference>
<dbReference type="Pfam" id="PF09409">
    <property type="entry name" value="PUB"/>
    <property type="match status" value="1"/>
</dbReference>
<sequence length="307" mass="35113">MTKTEMMQAIEEFLTSQLLCADEDTVVPAVLLLYSLNKKQPKEVAIETIGKYLQNIIEYPDEPKYRRIRLSNKAYQERVASVKGGPEFLKSVGFEERLEPLKDGDTPEPFLVISEEKINNTARLVTALSLLRDGQSVPIKVSRQTMVYLLRENERINTPKLPNDFFDLTADEIRREQQMRTEDVDRILTLRTREMRERDAKQRQYSYKYTLIRIRLPDRYVLQGTFGCYEPFSSVQEFVAKHLSNASSLFSLCDPGRGSEPIVDFTKSLAELGLAPAVVLHLDWDEPNDGPSLSQKYIDAAVPLTAS</sequence>
<dbReference type="InterPro" id="IPR029071">
    <property type="entry name" value="Ubiquitin-like_domsf"/>
</dbReference>
<dbReference type="InterPro" id="IPR036339">
    <property type="entry name" value="PUB-like_dom_sf"/>
</dbReference>
<gene>
    <name evidence="2" type="primary">UBXN-6</name>
    <name evidence="2" type="ORF">KIN20_030476</name>
</gene>
<dbReference type="AlphaFoldDB" id="A0AAD5WGW6"/>
<evidence type="ECO:0000313" key="2">
    <source>
        <dbReference type="EMBL" id="KAJ1369083.1"/>
    </source>
</evidence>
<dbReference type="SMART" id="SM00580">
    <property type="entry name" value="PUG"/>
    <property type="match status" value="1"/>
</dbReference>
<dbReference type="InterPro" id="IPR001012">
    <property type="entry name" value="UBX_dom"/>
</dbReference>
<dbReference type="Proteomes" id="UP001196413">
    <property type="component" value="Unassembled WGS sequence"/>
</dbReference>
<organism evidence="2 3">
    <name type="scientific">Parelaphostrongylus tenuis</name>
    <name type="common">Meningeal worm</name>
    <dbReference type="NCBI Taxonomy" id="148309"/>
    <lineage>
        <taxon>Eukaryota</taxon>
        <taxon>Metazoa</taxon>
        <taxon>Ecdysozoa</taxon>
        <taxon>Nematoda</taxon>
        <taxon>Chromadorea</taxon>
        <taxon>Rhabditida</taxon>
        <taxon>Rhabditina</taxon>
        <taxon>Rhabditomorpha</taxon>
        <taxon>Strongyloidea</taxon>
        <taxon>Metastrongylidae</taxon>
        <taxon>Parelaphostrongylus</taxon>
    </lineage>
</organism>
<dbReference type="SUPFAM" id="SSF143503">
    <property type="entry name" value="PUG domain-like"/>
    <property type="match status" value="1"/>
</dbReference>
<name>A0AAD5WGW6_PARTN</name>
<accession>A0AAD5WGW6</accession>
<dbReference type="InterPro" id="IPR042774">
    <property type="entry name" value="UBXN6_PUB"/>
</dbReference>
<dbReference type="GO" id="GO:0005737">
    <property type="term" value="C:cytoplasm"/>
    <property type="evidence" value="ECO:0007669"/>
    <property type="project" value="TreeGrafter"/>
</dbReference>
<dbReference type="CDD" id="cd10460">
    <property type="entry name" value="PUB_UBXD1"/>
    <property type="match status" value="1"/>
</dbReference>
<dbReference type="Pfam" id="PF00789">
    <property type="entry name" value="UBX"/>
    <property type="match status" value="1"/>
</dbReference>
<dbReference type="SUPFAM" id="SSF54236">
    <property type="entry name" value="Ubiquitin-like"/>
    <property type="match status" value="1"/>
</dbReference>
<proteinExistence type="predicted"/>
<protein>
    <submittedName>
        <fullName evidence="2">PUB domain</fullName>
    </submittedName>
</protein>
<dbReference type="PROSITE" id="PS50033">
    <property type="entry name" value="UBX"/>
    <property type="match status" value="1"/>
</dbReference>
<dbReference type="EMBL" id="JAHQIW010006403">
    <property type="protein sequence ID" value="KAJ1369083.1"/>
    <property type="molecule type" value="Genomic_DNA"/>
</dbReference>
<feature type="domain" description="UBX" evidence="1">
    <location>
        <begin position="205"/>
        <end position="282"/>
    </location>
</feature>
<reference evidence="2" key="1">
    <citation type="submission" date="2021-06" db="EMBL/GenBank/DDBJ databases">
        <title>Parelaphostrongylus tenuis whole genome reference sequence.</title>
        <authorList>
            <person name="Garwood T.J."/>
            <person name="Larsen P.A."/>
            <person name="Fountain-Jones N.M."/>
            <person name="Garbe J.R."/>
            <person name="Macchietto M.G."/>
            <person name="Kania S.A."/>
            <person name="Gerhold R.W."/>
            <person name="Richards J.E."/>
            <person name="Wolf T.M."/>
        </authorList>
    </citation>
    <scope>NUCLEOTIDE SEQUENCE</scope>
    <source>
        <strain evidence="2">MNPRO001-30</strain>
        <tissue evidence="2">Meninges</tissue>
    </source>
</reference>
<dbReference type="SMART" id="SM00166">
    <property type="entry name" value="UBX"/>
    <property type="match status" value="1"/>
</dbReference>
<keyword evidence="3" id="KW-1185">Reference proteome</keyword>